<feature type="compositionally biased region" description="Low complexity" evidence="1">
    <location>
        <begin position="588"/>
        <end position="624"/>
    </location>
</feature>
<feature type="compositionally biased region" description="Basic and acidic residues" evidence="1">
    <location>
        <begin position="576"/>
        <end position="587"/>
    </location>
</feature>
<dbReference type="AlphaFoldDB" id="A0A6N9H802"/>
<keyword evidence="2" id="KW-1133">Transmembrane helix</keyword>
<dbReference type="Proteomes" id="UP000469215">
    <property type="component" value="Unassembled WGS sequence"/>
</dbReference>
<comment type="caution">
    <text evidence="3">The sequence shown here is derived from an EMBL/GenBank/DDBJ whole genome shotgun (WGS) entry which is preliminary data.</text>
</comment>
<feature type="region of interest" description="Disordered" evidence="1">
    <location>
        <begin position="414"/>
        <end position="635"/>
    </location>
</feature>
<dbReference type="EMBL" id="WWEQ01000039">
    <property type="protein sequence ID" value="MYM20187.1"/>
    <property type="molecule type" value="Genomic_DNA"/>
</dbReference>
<keyword evidence="2" id="KW-0472">Membrane</keyword>
<keyword evidence="2" id="KW-0812">Transmembrane</keyword>
<gene>
    <name evidence="3" type="ORF">GSY69_09455</name>
</gene>
<accession>A0A6N9H802</accession>
<feature type="transmembrane region" description="Helical" evidence="2">
    <location>
        <begin position="640"/>
        <end position="659"/>
    </location>
</feature>
<dbReference type="SUPFAM" id="SSF56112">
    <property type="entry name" value="Protein kinase-like (PK-like)"/>
    <property type="match status" value="1"/>
</dbReference>
<feature type="compositionally biased region" description="Low complexity" evidence="1">
    <location>
        <begin position="439"/>
        <end position="462"/>
    </location>
</feature>
<name>A0A6N9H802_9MICO</name>
<feature type="compositionally biased region" description="Basic and acidic residues" evidence="1">
    <location>
        <begin position="482"/>
        <end position="524"/>
    </location>
</feature>
<evidence type="ECO:0000313" key="4">
    <source>
        <dbReference type="Proteomes" id="UP000469215"/>
    </source>
</evidence>
<feature type="compositionally biased region" description="Basic and acidic residues" evidence="1">
    <location>
        <begin position="700"/>
        <end position="714"/>
    </location>
</feature>
<feature type="compositionally biased region" description="Low complexity" evidence="1">
    <location>
        <begin position="666"/>
        <end position="683"/>
    </location>
</feature>
<reference evidence="3 4" key="1">
    <citation type="submission" date="2020-01" db="EMBL/GenBank/DDBJ databases">
        <authorList>
            <person name="Deng T."/>
        </authorList>
    </citation>
    <scope>NUCLEOTIDE SEQUENCE [LARGE SCALE GENOMIC DNA]</scope>
    <source>
        <strain evidence="3 4">5221</strain>
    </source>
</reference>
<protein>
    <recommendedName>
        <fullName evidence="5">Protein kinase domain-containing protein</fullName>
    </recommendedName>
</protein>
<feature type="region of interest" description="Disordered" evidence="1">
    <location>
        <begin position="666"/>
        <end position="719"/>
    </location>
</feature>
<dbReference type="InterPro" id="IPR011009">
    <property type="entry name" value="Kinase-like_dom_sf"/>
</dbReference>
<dbReference type="RefSeq" id="WP_160953607.1">
    <property type="nucleotide sequence ID" value="NZ_WWEQ01000039.1"/>
</dbReference>
<evidence type="ECO:0000256" key="1">
    <source>
        <dbReference type="SAM" id="MobiDB-lite"/>
    </source>
</evidence>
<proteinExistence type="predicted"/>
<keyword evidence="4" id="KW-1185">Reference proteome</keyword>
<evidence type="ECO:0000313" key="3">
    <source>
        <dbReference type="EMBL" id="MYM20187.1"/>
    </source>
</evidence>
<feature type="compositionally biased region" description="Low complexity" evidence="1">
    <location>
        <begin position="311"/>
        <end position="322"/>
    </location>
</feature>
<evidence type="ECO:0008006" key="5">
    <source>
        <dbReference type="Google" id="ProtNLM"/>
    </source>
</evidence>
<dbReference type="Gene3D" id="1.10.510.10">
    <property type="entry name" value="Transferase(Phosphotransferase) domain 1"/>
    <property type="match status" value="1"/>
</dbReference>
<organism evidence="3 4">
    <name type="scientific">Brevibacterium rongguiense</name>
    <dbReference type="NCBI Taxonomy" id="2695267"/>
    <lineage>
        <taxon>Bacteria</taxon>
        <taxon>Bacillati</taxon>
        <taxon>Actinomycetota</taxon>
        <taxon>Actinomycetes</taxon>
        <taxon>Micrococcales</taxon>
        <taxon>Brevibacteriaceae</taxon>
        <taxon>Brevibacterium</taxon>
    </lineage>
</organism>
<evidence type="ECO:0000256" key="2">
    <source>
        <dbReference type="SAM" id="Phobius"/>
    </source>
</evidence>
<sequence length="825" mass="85164">MPKLDRGMVIADRYVVSDVVRPWFADHPAVGSVCVGLDAILDQPVLLYLADSEAVAGLLDAGRRASLLTDPRIPAVHDVGSSQDFDFVVCERAGGTPLPRALAHGPLSPAAATALVGELATALAHAAKRGLHHLFLGPESVLITDDNDVVVHGLAIDAAAADRPYGLRLDELSAQEAQRTDALALIDILYACLTGTWPGSQERAGLPASGMKNSRIVPARSLAEGIPGELEQFVSGVVAQTEPGPRSASEIVRYLGEWDVSALGSIDRRASQSRDELFAGSAGTIAQSVRPSAPLAPVTAAPQARPGDNEGSSSSGRRASPAQMQAALARIGMTRPGVHGAAAGVSDATRSPYDDRMKMRSASRFPIAPASLHSASQGEHEWQPEDSREDYSAYAAYERDDNLTAPILDREALWDRDTPWGREAAGGGPRPEPDDAGRAPGQSAPGPDAAADGAADAPADRPAPVPAEEDEGGWFMGGMFTTREERFAEQQAEYERESRLREAALERARADEERERAAQERARAEQAAAAEQETARRRRALSADERSDLNGDAAHATGLPAGDGGAAPAGANARGAAEHGGRAEHGDAVTAETAGSGAGAAGTTPAGATATGAGAAGAVGRAPAGEGGARPPGRRSRLPVMLGGLAILVGLGIVAALFIRPGADRTAAPEPAETSASAPSETAQGPAPAIASVTAIDPQGDGKEHNADAKKLPDGDGTWSTDRYSSAQFGSLKDGLGLRIKLEESAAVKSVTLDSKLSGGSFDILVGDSAKRGDARRVGSGKFSKADGTLTLDEPAEGSYVFVWITELPKSSTGYRAQLTKVAVG</sequence>
<feature type="region of interest" description="Disordered" evidence="1">
    <location>
        <begin position="288"/>
        <end position="325"/>
    </location>
</feature>